<feature type="transmembrane region" description="Helical" evidence="2">
    <location>
        <begin position="50"/>
        <end position="67"/>
    </location>
</feature>
<sequence>MEGLHNRKNKNVEDATDFLDEQEQEQLLQALRDQNNKANLAIQASRIHRGLIIIGCIASALFVQILFQSDTPIIPISQVFSTPTLSVLPNPILAALSSILSIGTSIFALVIKCKMNIFGLLENLSLKDQYTSGVVLSSIITGFVAPCMSLLYGGSMVEFIYWSVPLLVLGMFYAALYMINQVQESFDELEKSRYKYKGA</sequence>
<dbReference type="EMBL" id="BAABUK010000020">
    <property type="protein sequence ID" value="GAA5814160.1"/>
    <property type="molecule type" value="Genomic_DNA"/>
</dbReference>
<evidence type="ECO:0000313" key="3">
    <source>
        <dbReference type="EMBL" id="GAA5814160.1"/>
    </source>
</evidence>
<reference evidence="3 4" key="1">
    <citation type="submission" date="2024-04" db="EMBL/GenBank/DDBJ databases">
        <title>genome sequences of Mucor flavus KT1a and Helicostylum pulchrum KT1b strains isolated from the surface of a dry-aged beef.</title>
        <authorList>
            <person name="Toyotome T."/>
            <person name="Hosono M."/>
            <person name="Torimaru M."/>
            <person name="Fukuda K."/>
            <person name="Mikami N."/>
        </authorList>
    </citation>
    <scope>NUCLEOTIDE SEQUENCE [LARGE SCALE GENOMIC DNA]</scope>
    <source>
        <strain evidence="3 4">KT1a</strain>
    </source>
</reference>
<evidence type="ECO:0000313" key="4">
    <source>
        <dbReference type="Proteomes" id="UP001473302"/>
    </source>
</evidence>
<keyword evidence="2" id="KW-1133">Transmembrane helix</keyword>
<feature type="transmembrane region" description="Helical" evidence="2">
    <location>
        <begin position="87"/>
        <end position="111"/>
    </location>
</feature>
<comment type="caution">
    <text evidence="3">The sequence shown here is derived from an EMBL/GenBank/DDBJ whole genome shotgun (WGS) entry which is preliminary data.</text>
</comment>
<feature type="transmembrane region" description="Helical" evidence="2">
    <location>
        <begin position="132"/>
        <end position="153"/>
    </location>
</feature>
<dbReference type="Proteomes" id="UP001473302">
    <property type="component" value="Unassembled WGS sequence"/>
</dbReference>
<feature type="coiled-coil region" evidence="1">
    <location>
        <begin position="5"/>
        <end position="41"/>
    </location>
</feature>
<keyword evidence="1" id="KW-0175">Coiled coil</keyword>
<keyword evidence="2" id="KW-0472">Membrane</keyword>
<gene>
    <name evidence="3" type="ORF">MFLAVUS_007653</name>
</gene>
<keyword evidence="2" id="KW-0812">Transmembrane</keyword>
<accession>A0ABP9Z4W8</accession>
<name>A0ABP9Z4W8_9FUNG</name>
<proteinExistence type="predicted"/>
<keyword evidence="4" id="KW-1185">Reference proteome</keyword>
<organism evidence="3 4">
    <name type="scientific">Mucor flavus</name>
    <dbReference type="NCBI Taxonomy" id="439312"/>
    <lineage>
        <taxon>Eukaryota</taxon>
        <taxon>Fungi</taxon>
        <taxon>Fungi incertae sedis</taxon>
        <taxon>Mucoromycota</taxon>
        <taxon>Mucoromycotina</taxon>
        <taxon>Mucoromycetes</taxon>
        <taxon>Mucorales</taxon>
        <taxon>Mucorineae</taxon>
        <taxon>Mucoraceae</taxon>
        <taxon>Mucor</taxon>
    </lineage>
</organism>
<evidence type="ECO:0000256" key="2">
    <source>
        <dbReference type="SAM" id="Phobius"/>
    </source>
</evidence>
<feature type="transmembrane region" description="Helical" evidence="2">
    <location>
        <begin position="159"/>
        <end position="179"/>
    </location>
</feature>
<protein>
    <submittedName>
        <fullName evidence="3">Uncharacterized protein</fullName>
    </submittedName>
</protein>
<evidence type="ECO:0000256" key="1">
    <source>
        <dbReference type="SAM" id="Coils"/>
    </source>
</evidence>